<dbReference type="RefSeq" id="WP_206717221.1">
    <property type="nucleotide sequence ID" value="NZ_CP071091.1"/>
</dbReference>
<dbReference type="Proteomes" id="UP000663090">
    <property type="component" value="Chromosome"/>
</dbReference>
<dbReference type="PROSITE" id="PS50011">
    <property type="entry name" value="PROTEIN_KINASE_DOM"/>
    <property type="match status" value="1"/>
</dbReference>
<dbReference type="Gene3D" id="1.25.40.10">
    <property type="entry name" value="Tetratricopeptide repeat domain"/>
    <property type="match status" value="1"/>
</dbReference>
<evidence type="ECO:0000256" key="4">
    <source>
        <dbReference type="ARBA" id="ARBA00022840"/>
    </source>
</evidence>
<keyword evidence="7" id="KW-0723">Serine/threonine-protein kinase</keyword>
<sequence>MSQDPNEHFGRYELLSQMGRGGMAETWRARLVAAAGVTKLVLIKKVLPEFANDEAFISMFISEARISASLSHGNVAQVFDFGRVDGQYFLAMELVDGQPLHRILKRAARTGMPQLPIPLATYIALEMCRGLHYAHMRTDEKGTPLGIVHRDISPDNVLISYEGQVKIVDFGIAKARMLRNFDTEPGVIRGKYLYFSPEQARGQQVDARTDVWATGLVLYEMLCGQPPVTGNQAVVLSRMAHGEFPAPRQLRKDLPSALNEVVMKALSVDMSLRYESANAFAEALGSFLYSYAPRFSTMNLAYLLRSLYREDLLQDGREMPVPATFVEELKVWRGSDGAAPSAPTIRVPSVSPSATAKAPSGKGRWGLLAGVGVLALAAAAIPWLPSSKVPESRVVPPSPVTPVRIQEDAGAPRPTRPPETATPVTPPPEVVAAESIANYPDVTFVRMDSRRHVFRVPLDLVAFARLDSAVTYQFWSTSQAEAAGSTAVMEPMPRWSPPVYYLISGEAVRPEAREGIIGRQPLKIQGARAISLFTLGDPTEEDLKSEQVYLKEVHVDSERRFTFHPEPMRISPSKGYLLRGLEPRQTYVLSLLGMGEGVFLRGRSQDPAAQVACIEWRPDDVGMGSRDDARAYAVEPLQFLLAEWREVKVRGIRGLRCGFLDDSLFDNEGEAELRITPWDPKRPKAPELLKGTPAEEAERLAARALRLARAGQNQDAYLLAEDCLSHDPHKANCLLLSGDMQARLGKVKGALERYRTFVQVYPTHPMSPSVRQLIAEHSRTGVLQVPASASSRNPE</sequence>
<dbReference type="Pfam" id="PF00069">
    <property type="entry name" value="Pkinase"/>
    <property type="match status" value="1"/>
</dbReference>
<dbReference type="SUPFAM" id="SSF48452">
    <property type="entry name" value="TPR-like"/>
    <property type="match status" value="1"/>
</dbReference>
<keyword evidence="4" id="KW-0067">ATP-binding</keyword>
<evidence type="ECO:0000313" key="8">
    <source>
        <dbReference type="Proteomes" id="UP000663090"/>
    </source>
</evidence>
<dbReference type="Gene3D" id="1.10.510.10">
    <property type="entry name" value="Transferase(Phosphotransferase) domain 1"/>
    <property type="match status" value="1"/>
</dbReference>
<dbReference type="InterPro" id="IPR008266">
    <property type="entry name" value="Tyr_kinase_AS"/>
</dbReference>
<dbReference type="CDD" id="cd14014">
    <property type="entry name" value="STKc_PknB_like"/>
    <property type="match status" value="1"/>
</dbReference>
<organism evidence="7 8">
    <name type="scientific">Myxococcus landrumensis</name>
    <dbReference type="NCBI Taxonomy" id="2813577"/>
    <lineage>
        <taxon>Bacteria</taxon>
        <taxon>Pseudomonadati</taxon>
        <taxon>Myxococcota</taxon>
        <taxon>Myxococcia</taxon>
        <taxon>Myxococcales</taxon>
        <taxon>Cystobacterineae</taxon>
        <taxon>Myxococcaceae</taxon>
        <taxon>Myxococcus</taxon>
    </lineage>
</organism>
<proteinExistence type="predicted"/>
<keyword evidence="8" id="KW-1185">Reference proteome</keyword>
<accession>A0ABX7NGR2</accession>
<dbReference type="InterPro" id="IPR011009">
    <property type="entry name" value="Kinase-like_dom_sf"/>
</dbReference>
<feature type="domain" description="Protein kinase" evidence="6">
    <location>
        <begin position="12"/>
        <end position="288"/>
    </location>
</feature>
<gene>
    <name evidence="7" type="ORF">JY572_05445</name>
</gene>
<dbReference type="PANTHER" id="PTHR43289">
    <property type="entry name" value="MITOGEN-ACTIVATED PROTEIN KINASE KINASE KINASE 20-RELATED"/>
    <property type="match status" value="1"/>
</dbReference>
<dbReference type="SUPFAM" id="SSF56112">
    <property type="entry name" value="Protein kinase-like (PK-like)"/>
    <property type="match status" value="1"/>
</dbReference>
<evidence type="ECO:0000256" key="3">
    <source>
        <dbReference type="ARBA" id="ARBA00022777"/>
    </source>
</evidence>
<keyword evidence="1" id="KW-0808">Transferase</keyword>
<dbReference type="InterPro" id="IPR000719">
    <property type="entry name" value="Prot_kinase_dom"/>
</dbReference>
<evidence type="ECO:0000256" key="2">
    <source>
        <dbReference type="ARBA" id="ARBA00022741"/>
    </source>
</evidence>
<evidence type="ECO:0000256" key="5">
    <source>
        <dbReference type="SAM" id="MobiDB-lite"/>
    </source>
</evidence>
<dbReference type="PANTHER" id="PTHR43289:SF6">
    <property type="entry name" value="SERINE_THREONINE-PROTEIN KINASE NEKL-3"/>
    <property type="match status" value="1"/>
</dbReference>
<evidence type="ECO:0000259" key="6">
    <source>
        <dbReference type="PROSITE" id="PS50011"/>
    </source>
</evidence>
<dbReference type="InterPro" id="IPR011990">
    <property type="entry name" value="TPR-like_helical_dom_sf"/>
</dbReference>
<dbReference type="GO" id="GO:0004674">
    <property type="term" value="F:protein serine/threonine kinase activity"/>
    <property type="evidence" value="ECO:0007669"/>
    <property type="project" value="UniProtKB-KW"/>
</dbReference>
<dbReference type="Gene3D" id="3.30.200.20">
    <property type="entry name" value="Phosphorylase Kinase, domain 1"/>
    <property type="match status" value="1"/>
</dbReference>
<dbReference type="EMBL" id="CP071091">
    <property type="protein sequence ID" value="QSQ15518.1"/>
    <property type="molecule type" value="Genomic_DNA"/>
</dbReference>
<reference evidence="7 8" key="1">
    <citation type="submission" date="2021-02" db="EMBL/GenBank/DDBJ databases">
        <title>De Novo genome assembly of isolated myxobacteria.</title>
        <authorList>
            <person name="Stevens D.C."/>
        </authorList>
    </citation>
    <scope>NUCLEOTIDE SEQUENCE [LARGE SCALE GENOMIC DNA]</scope>
    <source>
        <strain evidence="7 8">SCHIC003</strain>
    </source>
</reference>
<name>A0ABX7NGR2_9BACT</name>
<keyword evidence="2" id="KW-0547">Nucleotide-binding</keyword>
<dbReference type="PROSITE" id="PS00109">
    <property type="entry name" value="PROTEIN_KINASE_TYR"/>
    <property type="match status" value="1"/>
</dbReference>
<evidence type="ECO:0000256" key="1">
    <source>
        <dbReference type="ARBA" id="ARBA00022679"/>
    </source>
</evidence>
<protein>
    <submittedName>
        <fullName evidence="7">Serine/threonine protein kinase</fullName>
    </submittedName>
</protein>
<keyword evidence="3 7" id="KW-0418">Kinase</keyword>
<evidence type="ECO:0000313" key="7">
    <source>
        <dbReference type="EMBL" id="QSQ15518.1"/>
    </source>
</evidence>
<feature type="region of interest" description="Disordered" evidence="5">
    <location>
        <begin position="392"/>
        <end position="427"/>
    </location>
</feature>